<evidence type="ECO:0000259" key="1">
    <source>
        <dbReference type="Pfam" id="PF07883"/>
    </source>
</evidence>
<dbReference type="PANTHER" id="PTHR40112:SF1">
    <property type="entry name" value="H2HPP ISOMERASE"/>
    <property type="match status" value="1"/>
</dbReference>
<dbReference type="Gene3D" id="2.60.120.10">
    <property type="entry name" value="Jelly Rolls"/>
    <property type="match status" value="1"/>
</dbReference>
<name>A0A381QRK5_9ZZZZ</name>
<dbReference type="PANTHER" id="PTHR40112">
    <property type="entry name" value="H2HPP ISOMERASE"/>
    <property type="match status" value="1"/>
</dbReference>
<dbReference type="AlphaFoldDB" id="A0A381QRK5"/>
<gene>
    <name evidence="2" type="ORF">METZ01_LOCUS34880</name>
</gene>
<dbReference type="Pfam" id="PF07883">
    <property type="entry name" value="Cupin_2"/>
    <property type="match status" value="1"/>
</dbReference>
<sequence length="139" mass="15331">MKTVINHLPFSEVPKIPRGRGIVNHLIASKKIGARNIHSGITFIPPKTSVPDHSHNTEEQVTIIKGALKIILNGDQEVICNSYDSTFISSNVQHELINDTDEEVHALIIYGSVDVTRTFTETGETVKIGSDKDNFIGKK</sequence>
<evidence type="ECO:0000313" key="2">
    <source>
        <dbReference type="EMBL" id="SUZ82026.1"/>
    </source>
</evidence>
<protein>
    <recommendedName>
        <fullName evidence="1">Cupin type-2 domain-containing protein</fullName>
    </recommendedName>
</protein>
<dbReference type="SUPFAM" id="SSF51182">
    <property type="entry name" value="RmlC-like cupins"/>
    <property type="match status" value="1"/>
</dbReference>
<feature type="domain" description="Cupin type-2" evidence="1">
    <location>
        <begin position="44"/>
        <end position="110"/>
    </location>
</feature>
<proteinExistence type="predicted"/>
<dbReference type="EMBL" id="UINC01001487">
    <property type="protein sequence ID" value="SUZ82026.1"/>
    <property type="molecule type" value="Genomic_DNA"/>
</dbReference>
<accession>A0A381QRK5</accession>
<organism evidence="2">
    <name type="scientific">marine metagenome</name>
    <dbReference type="NCBI Taxonomy" id="408172"/>
    <lineage>
        <taxon>unclassified sequences</taxon>
        <taxon>metagenomes</taxon>
        <taxon>ecological metagenomes</taxon>
    </lineage>
</organism>
<dbReference type="InterPro" id="IPR014710">
    <property type="entry name" value="RmlC-like_jellyroll"/>
</dbReference>
<dbReference type="InterPro" id="IPR052535">
    <property type="entry name" value="Bacilysin_H2HPP_isomerase"/>
</dbReference>
<reference evidence="2" key="1">
    <citation type="submission" date="2018-05" db="EMBL/GenBank/DDBJ databases">
        <authorList>
            <person name="Lanie J.A."/>
            <person name="Ng W.-L."/>
            <person name="Kazmierczak K.M."/>
            <person name="Andrzejewski T.M."/>
            <person name="Davidsen T.M."/>
            <person name="Wayne K.J."/>
            <person name="Tettelin H."/>
            <person name="Glass J.I."/>
            <person name="Rusch D."/>
            <person name="Podicherti R."/>
            <person name="Tsui H.-C.T."/>
            <person name="Winkler M.E."/>
        </authorList>
    </citation>
    <scope>NUCLEOTIDE SEQUENCE</scope>
</reference>
<dbReference type="CDD" id="cd02209">
    <property type="entry name" value="cupin_XRE_C"/>
    <property type="match status" value="1"/>
</dbReference>
<dbReference type="InterPro" id="IPR011051">
    <property type="entry name" value="RmlC_Cupin_sf"/>
</dbReference>
<dbReference type="InterPro" id="IPR013096">
    <property type="entry name" value="Cupin_2"/>
</dbReference>